<dbReference type="AlphaFoldDB" id="K8PCC1"/>
<dbReference type="EMBL" id="AGWX01000003">
    <property type="protein sequence ID" value="EKS38384.1"/>
    <property type="molecule type" value="Genomic_DNA"/>
</dbReference>
<dbReference type="Pfam" id="PF03591">
    <property type="entry name" value="AzlC"/>
    <property type="match status" value="1"/>
</dbReference>
<feature type="transmembrane region" description="Helical" evidence="1">
    <location>
        <begin position="186"/>
        <end position="203"/>
    </location>
</feature>
<organism evidence="2 3">
    <name type="scientific">Afipia broomeae ATCC 49717</name>
    <dbReference type="NCBI Taxonomy" id="883078"/>
    <lineage>
        <taxon>Bacteria</taxon>
        <taxon>Pseudomonadati</taxon>
        <taxon>Pseudomonadota</taxon>
        <taxon>Alphaproteobacteria</taxon>
        <taxon>Hyphomicrobiales</taxon>
        <taxon>Nitrobacteraceae</taxon>
        <taxon>Afipia</taxon>
    </lineage>
</organism>
<comment type="caution">
    <text evidence="2">The sequence shown here is derived from an EMBL/GenBank/DDBJ whole genome shotgun (WGS) entry which is preliminary data.</text>
</comment>
<dbReference type="PATRIC" id="fig|883078.3.peg.2292"/>
<evidence type="ECO:0008006" key="4">
    <source>
        <dbReference type="Google" id="ProtNLM"/>
    </source>
</evidence>
<protein>
    <recommendedName>
        <fullName evidence="4">Azaleucine resistance protein AzlC</fullName>
    </recommendedName>
</protein>
<feature type="transmembrane region" description="Helical" evidence="1">
    <location>
        <begin position="156"/>
        <end position="180"/>
    </location>
</feature>
<feature type="transmembrane region" description="Helical" evidence="1">
    <location>
        <begin position="95"/>
        <end position="117"/>
    </location>
</feature>
<keyword evidence="1" id="KW-0472">Membrane</keyword>
<dbReference type="Proteomes" id="UP000001096">
    <property type="component" value="Unassembled WGS sequence"/>
</dbReference>
<dbReference type="HOGENOM" id="CLU_093154_0_0_5"/>
<evidence type="ECO:0000313" key="2">
    <source>
        <dbReference type="EMBL" id="EKS38384.1"/>
    </source>
</evidence>
<keyword evidence="1" id="KW-1133">Transmembrane helix</keyword>
<accession>K8PCC1</accession>
<sequence length="256" mass="27186">MNPTIHPVFRPVALPALDSPKWLSTPIAFALGVKSALSSILALVLFGTFIGVGAFAHDTGFTLGWALASTVLVWAGPAQIILISTSHAGATLLESALAVTISAIRLLPMVVSVLPMLRTPQTKMRQLALPAHLVAVTVWVESFRLLPLVPRERRIAFLNGLGFGLVFLSSVATLIGYWLAASLPPLLAAGILALTPLTFLLSTARNAHRLVDKLALALGLALYPLVQLLQTGVDIMICGLTAGTIAYGVHRIRRRA</sequence>
<feature type="transmembrane region" description="Helical" evidence="1">
    <location>
        <begin position="36"/>
        <end position="56"/>
    </location>
</feature>
<proteinExistence type="predicted"/>
<evidence type="ECO:0000256" key="1">
    <source>
        <dbReference type="SAM" id="Phobius"/>
    </source>
</evidence>
<reference evidence="2 3" key="1">
    <citation type="submission" date="2012-04" db="EMBL/GenBank/DDBJ databases">
        <title>The Genome Sequence of Afipia broomeae ATCC 49717.</title>
        <authorList>
            <consortium name="The Broad Institute Genome Sequencing Platform"/>
            <person name="Earl A."/>
            <person name="Ward D."/>
            <person name="Feldgarden M."/>
            <person name="Gevers D."/>
            <person name="Huys G."/>
            <person name="Walker B."/>
            <person name="Young S.K."/>
            <person name="Zeng Q."/>
            <person name="Gargeya S."/>
            <person name="Fitzgerald M."/>
            <person name="Haas B."/>
            <person name="Abouelleil A."/>
            <person name="Alvarado L."/>
            <person name="Arachchi H.M."/>
            <person name="Berlin A."/>
            <person name="Chapman S.B."/>
            <person name="Goldberg J."/>
            <person name="Griggs A."/>
            <person name="Gujja S."/>
            <person name="Hansen M."/>
            <person name="Howarth C."/>
            <person name="Imamovic A."/>
            <person name="Larimer J."/>
            <person name="McCowen C."/>
            <person name="Montmayeur A."/>
            <person name="Murphy C."/>
            <person name="Neiman D."/>
            <person name="Pearson M."/>
            <person name="Priest M."/>
            <person name="Roberts A."/>
            <person name="Saif S."/>
            <person name="Shea T."/>
            <person name="Sisk P."/>
            <person name="Sykes S."/>
            <person name="Wortman J."/>
            <person name="Nusbaum C."/>
            <person name="Birren B."/>
        </authorList>
    </citation>
    <scope>NUCLEOTIDE SEQUENCE [LARGE SCALE GENOMIC DNA]</scope>
    <source>
        <strain evidence="2 3">ATCC 49717</strain>
    </source>
</reference>
<dbReference type="InterPro" id="IPR011606">
    <property type="entry name" value="Brnchd-chn_aa_trnsp_permease"/>
</dbReference>
<dbReference type="eggNOG" id="COG1296">
    <property type="taxonomic scope" value="Bacteria"/>
</dbReference>
<evidence type="ECO:0000313" key="3">
    <source>
        <dbReference type="Proteomes" id="UP000001096"/>
    </source>
</evidence>
<keyword evidence="1" id="KW-0812">Transmembrane</keyword>
<gene>
    <name evidence="2" type="ORF">HMPREF9695_02224</name>
</gene>
<keyword evidence="3" id="KW-1185">Reference proteome</keyword>
<feature type="transmembrane region" description="Helical" evidence="1">
    <location>
        <begin position="62"/>
        <end position="83"/>
    </location>
</feature>
<name>K8PCC1_9BRAD</name>